<protein>
    <submittedName>
        <fullName evidence="2">Uncharacterized protein</fullName>
    </submittedName>
</protein>
<gene>
    <name evidence="2" type="ordered locus">SPAB_03586</name>
</gene>
<evidence type="ECO:0000313" key="2">
    <source>
        <dbReference type="EMBL" id="ABX68927.1"/>
    </source>
</evidence>
<organism evidence="2 3">
    <name type="scientific">Salmonella paratyphi B (strain ATCC BAA-1250 / SPB7)</name>
    <dbReference type="NCBI Taxonomy" id="1016998"/>
    <lineage>
        <taxon>Bacteria</taxon>
        <taxon>Pseudomonadati</taxon>
        <taxon>Pseudomonadota</taxon>
        <taxon>Gammaproteobacteria</taxon>
        <taxon>Enterobacterales</taxon>
        <taxon>Enterobacteriaceae</taxon>
        <taxon>Salmonella</taxon>
    </lineage>
</organism>
<evidence type="ECO:0000256" key="1">
    <source>
        <dbReference type="SAM" id="MobiDB-lite"/>
    </source>
</evidence>
<accession>A0A6C6Z5X9</accession>
<feature type="region of interest" description="Disordered" evidence="1">
    <location>
        <begin position="27"/>
        <end position="46"/>
    </location>
</feature>
<dbReference type="KEGG" id="spq:SPAB_03586"/>
<proteinExistence type="predicted"/>
<sequence>MLARRGSLRPFGNDPRMRRSGIILNIKHNIPSSPSGARLNHTHDGV</sequence>
<reference evidence="2 3" key="1">
    <citation type="submission" date="2007-11" db="EMBL/GenBank/DDBJ databases">
        <authorList>
            <consortium name="The Salmonella enterica serovar Paratyphi B Genome Sequencing Project"/>
            <person name="McClelland M."/>
            <person name="Sanderson E.K."/>
            <person name="Porwollik S."/>
            <person name="Spieth J."/>
            <person name="Clifton W.S."/>
            <person name="Fulton R."/>
            <person name="Cordes M."/>
            <person name="Wollam A."/>
            <person name="Shah N."/>
            <person name="Pepin K."/>
            <person name="Bhonagiri V."/>
            <person name="Nash W."/>
            <person name="Johnson M."/>
            <person name="Thiruvilangam P."/>
            <person name="Wilson R."/>
        </authorList>
    </citation>
    <scope>NUCLEOTIDE SEQUENCE [LARGE SCALE GENOMIC DNA]</scope>
    <source>
        <strain evidence="3">ATCC BAA-1250 / SPB7</strain>
    </source>
</reference>
<evidence type="ECO:0000313" key="3">
    <source>
        <dbReference type="Proteomes" id="UP000008556"/>
    </source>
</evidence>
<name>A0A6C6Z5X9_SALPB</name>
<dbReference type="EMBL" id="CP000886">
    <property type="protein sequence ID" value="ABX68927.1"/>
    <property type="molecule type" value="Genomic_DNA"/>
</dbReference>
<dbReference type="AlphaFoldDB" id="A0A6C6Z5X9"/>
<dbReference type="Proteomes" id="UP000008556">
    <property type="component" value="Chromosome"/>
</dbReference>